<dbReference type="Pfam" id="PF22725">
    <property type="entry name" value="GFO_IDH_MocA_C3"/>
    <property type="match status" value="1"/>
</dbReference>
<feature type="domain" description="Gfo/Idh/MocA-like oxidoreductase N-terminal" evidence="2">
    <location>
        <begin position="9"/>
        <end position="131"/>
    </location>
</feature>
<dbReference type="OrthoDB" id="2129491at2759"/>
<dbReference type="SUPFAM" id="SSF55347">
    <property type="entry name" value="Glyceraldehyde-3-phosphate dehydrogenase-like, C-terminal domain"/>
    <property type="match status" value="1"/>
</dbReference>
<dbReference type="AlphaFoldDB" id="A0A422P6A9"/>
<evidence type="ECO:0000313" key="5">
    <source>
        <dbReference type="Proteomes" id="UP000284403"/>
    </source>
</evidence>
<dbReference type="Pfam" id="PF01408">
    <property type="entry name" value="GFO_IDH_MocA"/>
    <property type="match status" value="1"/>
</dbReference>
<dbReference type="GeneID" id="40319877"/>
<dbReference type="GO" id="GO:0000166">
    <property type="term" value="F:nucleotide binding"/>
    <property type="evidence" value="ECO:0007669"/>
    <property type="project" value="InterPro"/>
</dbReference>
<dbReference type="Proteomes" id="UP000284403">
    <property type="component" value="Unassembled WGS sequence"/>
</dbReference>
<protein>
    <submittedName>
        <fullName evidence="4">Oxidoreductase-like protein</fullName>
    </submittedName>
</protein>
<name>A0A422P6A9_9TRYP</name>
<reference evidence="4 5" key="1">
    <citation type="journal article" date="2018" name="BMC Genomics">
        <title>Genomic comparison of Trypanosoma conorhini and Trypanosoma rangeli to Trypanosoma cruzi strains of high and low virulence.</title>
        <authorList>
            <person name="Bradwell K.R."/>
            <person name="Koparde V.N."/>
            <person name="Matveyev A.V."/>
            <person name="Serrano M.G."/>
            <person name="Alves J.M."/>
            <person name="Parikh H."/>
            <person name="Huang B."/>
            <person name="Lee V."/>
            <person name="Espinosa-Alvarez O."/>
            <person name="Ortiz P.A."/>
            <person name="Costa-Martins A.G."/>
            <person name="Teixeira M.M."/>
            <person name="Buck G.A."/>
        </authorList>
    </citation>
    <scope>NUCLEOTIDE SEQUENCE [LARGE SCALE GENOMIC DNA]</scope>
    <source>
        <strain evidence="4 5">025E</strain>
    </source>
</reference>
<organism evidence="4 5">
    <name type="scientific">Trypanosoma conorhini</name>
    <dbReference type="NCBI Taxonomy" id="83891"/>
    <lineage>
        <taxon>Eukaryota</taxon>
        <taxon>Discoba</taxon>
        <taxon>Euglenozoa</taxon>
        <taxon>Kinetoplastea</taxon>
        <taxon>Metakinetoplastina</taxon>
        <taxon>Trypanosomatida</taxon>
        <taxon>Trypanosomatidae</taxon>
        <taxon>Trypanosoma</taxon>
    </lineage>
</organism>
<keyword evidence="5" id="KW-1185">Reference proteome</keyword>
<dbReference type="PANTHER" id="PTHR46368">
    <property type="match status" value="1"/>
</dbReference>
<evidence type="ECO:0000259" key="3">
    <source>
        <dbReference type="Pfam" id="PF22725"/>
    </source>
</evidence>
<comment type="similarity">
    <text evidence="1">Belongs to the Gfo/Idh/MocA family.</text>
</comment>
<dbReference type="Gene3D" id="3.30.360.10">
    <property type="entry name" value="Dihydrodipicolinate Reductase, domain 2"/>
    <property type="match status" value="1"/>
</dbReference>
<dbReference type="PANTHER" id="PTHR46368:SF4">
    <property type="entry name" value="OS10G0403700 PROTEIN"/>
    <property type="match status" value="1"/>
</dbReference>
<evidence type="ECO:0000313" key="4">
    <source>
        <dbReference type="EMBL" id="RNF13246.1"/>
    </source>
</evidence>
<dbReference type="InterPro" id="IPR055170">
    <property type="entry name" value="GFO_IDH_MocA-like_dom"/>
</dbReference>
<proteinExistence type="inferred from homology"/>
<dbReference type="SUPFAM" id="SSF51735">
    <property type="entry name" value="NAD(P)-binding Rossmann-fold domains"/>
    <property type="match status" value="1"/>
</dbReference>
<dbReference type="InterPro" id="IPR000683">
    <property type="entry name" value="Gfo/Idh/MocA-like_OxRdtase_N"/>
</dbReference>
<evidence type="ECO:0000256" key="1">
    <source>
        <dbReference type="ARBA" id="ARBA00010928"/>
    </source>
</evidence>
<dbReference type="RefSeq" id="XP_029226744.1">
    <property type="nucleotide sequence ID" value="XM_029373146.1"/>
</dbReference>
<sequence length="366" mass="40665">MPEDVTRARVGLLGAANITRLVWGSIHRAGHRVTLLGCRDAERGAAYVREVCDALAIPAPGRPRVTTYAEVASSPEVEVVYLPVPVARRDEWVAKCVENGKHVVGEKPPAATAEQLRHWVEALDAKELLYMDGTMLSHSKRVQAVAAAAKTLGPIKHMCSNHCLNASEEFYSKDIRMDPALEPHGALGDLGWYSLRYFLHIMQLQLPVEVTGRILKTGGEKGAIVQFSGELTFDVDGNKTVASMFAAFDSMDEATLTVAGTEGVLRMTDMCHPVSGKPAGWTVTKPRTVAHPCRRDTAPEVQAYSTDEHTESQRDRMWVDVGRILYRDQTGKLLAREEPRRYWATLAWKTQAVMDRMLECSRRHHP</sequence>
<dbReference type="EMBL" id="MKKU01000416">
    <property type="protein sequence ID" value="RNF13246.1"/>
    <property type="molecule type" value="Genomic_DNA"/>
</dbReference>
<gene>
    <name evidence="4" type="ORF">Tco025E_06266</name>
</gene>
<evidence type="ECO:0000259" key="2">
    <source>
        <dbReference type="Pfam" id="PF01408"/>
    </source>
</evidence>
<dbReference type="Gene3D" id="3.40.50.720">
    <property type="entry name" value="NAD(P)-binding Rossmann-like Domain"/>
    <property type="match status" value="1"/>
</dbReference>
<dbReference type="InterPro" id="IPR036291">
    <property type="entry name" value="NAD(P)-bd_dom_sf"/>
</dbReference>
<accession>A0A422P6A9</accession>
<feature type="domain" description="GFO/IDH/MocA-like oxidoreductase" evidence="3">
    <location>
        <begin position="148"/>
        <end position="265"/>
    </location>
</feature>
<comment type="caution">
    <text evidence="4">The sequence shown here is derived from an EMBL/GenBank/DDBJ whole genome shotgun (WGS) entry which is preliminary data.</text>
</comment>